<proteinExistence type="predicted"/>
<dbReference type="PANTHER" id="PTHR43434">
    <property type="entry name" value="PHOSPHOGLYCOLATE PHOSPHATASE"/>
    <property type="match status" value="1"/>
</dbReference>
<dbReference type="NCBIfam" id="TIGR01509">
    <property type="entry name" value="HAD-SF-IA-v3"/>
    <property type="match status" value="1"/>
</dbReference>
<dbReference type="Proteomes" id="UP000578819">
    <property type="component" value="Unassembled WGS sequence"/>
</dbReference>
<dbReference type="PANTHER" id="PTHR43434:SF1">
    <property type="entry name" value="PHOSPHOGLYCOLATE PHOSPHATASE"/>
    <property type="match status" value="1"/>
</dbReference>
<sequence length="110" mass="11545">MPVAVVSNNSAGAVTTYLTDHRLADYVSPVVGRAYADPARMKPNPEPILQAVRSLSEPPGRCVLVGDSLSDIEGARAAGVRVIGYANRPPKVRTFRAAGADLASVFRAPS</sequence>
<evidence type="ECO:0000313" key="2">
    <source>
        <dbReference type="Proteomes" id="UP000578819"/>
    </source>
</evidence>
<gene>
    <name evidence="1" type="ORF">FHR38_003110</name>
</gene>
<dbReference type="InterPro" id="IPR006439">
    <property type="entry name" value="HAD-SF_hydro_IA"/>
</dbReference>
<dbReference type="GO" id="GO:0005829">
    <property type="term" value="C:cytosol"/>
    <property type="evidence" value="ECO:0007669"/>
    <property type="project" value="TreeGrafter"/>
</dbReference>
<keyword evidence="2" id="KW-1185">Reference proteome</keyword>
<dbReference type="NCBIfam" id="TIGR01549">
    <property type="entry name" value="HAD-SF-IA-v1"/>
    <property type="match status" value="1"/>
</dbReference>
<dbReference type="Pfam" id="PF13419">
    <property type="entry name" value="HAD_2"/>
    <property type="match status" value="1"/>
</dbReference>
<dbReference type="GO" id="GO:0008967">
    <property type="term" value="F:phosphoglycolate phosphatase activity"/>
    <property type="evidence" value="ECO:0007669"/>
    <property type="project" value="TreeGrafter"/>
</dbReference>
<reference evidence="1 2" key="1">
    <citation type="submission" date="2020-08" db="EMBL/GenBank/DDBJ databases">
        <title>Sequencing the genomes of 1000 actinobacteria strains.</title>
        <authorList>
            <person name="Klenk H.-P."/>
        </authorList>
    </citation>
    <scope>NUCLEOTIDE SEQUENCE [LARGE SCALE GENOMIC DNA]</scope>
    <source>
        <strain evidence="1 2">DSM 45886</strain>
    </source>
</reference>
<dbReference type="InterPro" id="IPR050155">
    <property type="entry name" value="HAD-like_hydrolase_sf"/>
</dbReference>
<keyword evidence="1" id="KW-0378">Hydrolase</keyword>
<dbReference type="Gene3D" id="3.40.50.1000">
    <property type="entry name" value="HAD superfamily/HAD-like"/>
    <property type="match status" value="1"/>
</dbReference>
<protein>
    <submittedName>
        <fullName evidence="1">HAD superfamily hydrolase (TIGR01509 family)</fullName>
    </submittedName>
</protein>
<dbReference type="InterPro" id="IPR041492">
    <property type="entry name" value="HAD_2"/>
</dbReference>
<accession>A0A7W7SR02</accession>
<organism evidence="1 2">
    <name type="scientific">Micromonospora polyrhachis</name>
    <dbReference type="NCBI Taxonomy" id="1282883"/>
    <lineage>
        <taxon>Bacteria</taxon>
        <taxon>Bacillati</taxon>
        <taxon>Actinomycetota</taxon>
        <taxon>Actinomycetes</taxon>
        <taxon>Micromonosporales</taxon>
        <taxon>Micromonosporaceae</taxon>
        <taxon>Micromonospora</taxon>
    </lineage>
</organism>
<comment type="caution">
    <text evidence="1">The sequence shown here is derived from an EMBL/GenBank/DDBJ whole genome shotgun (WGS) entry which is preliminary data.</text>
</comment>
<dbReference type="EMBL" id="JACHJW010000001">
    <property type="protein sequence ID" value="MBB4959377.1"/>
    <property type="molecule type" value="Genomic_DNA"/>
</dbReference>
<dbReference type="AlphaFoldDB" id="A0A7W7SR02"/>
<dbReference type="SUPFAM" id="SSF56784">
    <property type="entry name" value="HAD-like"/>
    <property type="match status" value="1"/>
</dbReference>
<dbReference type="InterPro" id="IPR023214">
    <property type="entry name" value="HAD_sf"/>
</dbReference>
<dbReference type="InterPro" id="IPR036412">
    <property type="entry name" value="HAD-like_sf"/>
</dbReference>
<dbReference type="GO" id="GO:0006281">
    <property type="term" value="P:DNA repair"/>
    <property type="evidence" value="ECO:0007669"/>
    <property type="project" value="TreeGrafter"/>
</dbReference>
<name>A0A7W7SR02_9ACTN</name>
<evidence type="ECO:0000313" key="1">
    <source>
        <dbReference type="EMBL" id="MBB4959377.1"/>
    </source>
</evidence>